<gene>
    <name evidence="2" type="ORF">V5799_009075</name>
</gene>
<evidence type="ECO:0000313" key="3">
    <source>
        <dbReference type="Proteomes" id="UP001321473"/>
    </source>
</evidence>
<keyword evidence="3" id="KW-1185">Reference proteome</keyword>
<evidence type="ECO:0000313" key="2">
    <source>
        <dbReference type="EMBL" id="KAK8784560.1"/>
    </source>
</evidence>
<accession>A0AAQ4FBJ5</accession>
<dbReference type="AlphaFoldDB" id="A0AAQ4FBJ5"/>
<dbReference type="EMBL" id="JARKHS020004459">
    <property type="protein sequence ID" value="KAK8784560.1"/>
    <property type="molecule type" value="Genomic_DNA"/>
</dbReference>
<proteinExistence type="predicted"/>
<protein>
    <submittedName>
        <fullName evidence="2">Uncharacterized protein</fullName>
    </submittedName>
</protein>
<sequence>MSCSETPKKSRTSSLPSGVSIRVSKEMIEVMLDESGKYLLYTAYLMLFLVLAEVNALFNGTLAFICASLYVKLIRACCAIEERISLPPEESRMAVRYAYGMIAWQ</sequence>
<dbReference type="Proteomes" id="UP001321473">
    <property type="component" value="Unassembled WGS sequence"/>
</dbReference>
<comment type="caution">
    <text evidence="2">The sequence shown here is derived from an EMBL/GenBank/DDBJ whole genome shotgun (WGS) entry which is preliminary data.</text>
</comment>
<organism evidence="2 3">
    <name type="scientific">Amblyomma americanum</name>
    <name type="common">Lone star tick</name>
    <dbReference type="NCBI Taxonomy" id="6943"/>
    <lineage>
        <taxon>Eukaryota</taxon>
        <taxon>Metazoa</taxon>
        <taxon>Ecdysozoa</taxon>
        <taxon>Arthropoda</taxon>
        <taxon>Chelicerata</taxon>
        <taxon>Arachnida</taxon>
        <taxon>Acari</taxon>
        <taxon>Parasitiformes</taxon>
        <taxon>Ixodida</taxon>
        <taxon>Ixodoidea</taxon>
        <taxon>Ixodidae</taxon>
        <taxon>Amblyomminae</taxon>
        <taxon>Amblyomma</taxon>
    </lineage>
</organism>
<feature type="transmembrane region" description="Helical" evidence="1">
    <location>
        <begin position="41"/>
        <end position="65"/>
    </location>
</feature>
<name>A0AAQ4FBJ5_AMBAM</name>
<reference evidence="2 3" key="1">
    <citation type="journal article" date="2023" name="Arcadia Sci">
        <title>De novo assembly of a long-read Amblyomma americanum tick genome.</title>
        <authorList>
            <person name="Chou S."/>
            <person name="Poskanzer K.E."/>
            <person name="Rollins M."/>
            <person name="Thuy-Boun P.S."/>
        </authorList>
    </citation>
    <scope>NUCLEOTIDE SEQUENCE [LARGE SCALE GENOMIC DNA]</scope>
    <source>
        <strain evidence="2">F_SG_1</strain>
        <tissue evidence="2">Salivary glands</tissue>
    </source>
</reference>
<feature type="non-terminal residue" evidence="2">
    <location>
        <position position="105"/>
    </location>
</feature>
<evidence type="ECO:0000256" key="1">
    <source>
        <dbReference type="SAM" id="Phobius"/>
    </source>
</evidence>
<keyword evidence="1" id="KW-0812">Transmembrane</keyword>
<keyword evidence="1" id="KW-1133">Transmembrane helix</keyword>
<keyword evidence="1" id="KW-0472">Membrane</keyword>